<organism evidence="1 2">
    <name type="scientific">Candidatus Jettenia ecosi</name>
    <dbReference type="NCBI Taxonomy" id="2494326"/>
    <lineage>
        <taxon>Bacteria</taxon>
        <taxon>Pseudomonadati</taxon>
        <taxon>Planctomycetota</taxon>
        <taxon>Candidatus Brocadiia</taxon>
        <taxon>Candidatus Brocadiales</taxon>
        <taxon>Candidatus Brocadiaceae</taxon>
        <taxon>Candidatus Jettenia</taxon>
    </lineage>
</organism>
<accession>A0A533QAT0</accession>
<sequence>MQYLWVETEHFCVFRRRDPEDAGIDALPLQEGIIAFLAPDNANNPLKGVPKATIQYGSRISRKAYRFFGADGAFEFCYPKLFEHGDPNKSWILPLTGILPKEQLAR</sequence>
<dbReference type="AlphaFoldDB" id="A0A533QAT0"/>
<evidence type="ECO:0000313" key="1">
    <source>
        <dbReference type="EMBL" id="TLD41762.1"/>
    </source>
</evidence>
<proteinExistence type="predicted"/>
<gene>
    <name evidence="1" type="ORF">JETT_1987</name>
</gene>
<name>A0A533QAT0_9BACT</name>
<comment type="caution">
    <text evidence="1">The sequence shown here is derived from an EMBL/GenBank/DDBJ whole genome shotgun (WGS) entry which is preliminary data.</text>
</comment>
<evidence type="ECO:0000313" key="2">
    <source>
        <dbReference type="Proteomes" id="UP000319783"/>
    </source>
</evidence>
<protein>
    <submittedName>
        <fullName evidence="1">Uncharacterized protein</fullName>
    </submittedName>
</protein>
<dbReference type="Proteomes" id="UP000319783">
    <property type="component" value="Unassembled WGS sequence"/>
</dbReference>
<reference evidence="1 2" key="1">
    <citation type="submission" date="2019-04" db="EMBL/GenBank/DDBJ databases">
        <title>Genome of a novel bacterium Candidatus Jettenia ecosi reconstructed from metagenome of an anammox bioreactor.</title>
        <authorList>
            <person name="Mardanov A.V."/>
            <person name="Beletsky A.V."/>
            <person name="Ravin N.V."/>
            <person name="Botchkova E.A."/>
            <person name="Litti Y.V."/>
            <person name="Nozhevnikova A.N."/>
        </authorList>
    </citation>
    <scope>NUCLEOTIDE SEQUENCE [LARGE SCALE GENOMIC DNA]</scope>
    <source>
        <strain evidence="1">J2</strain>
    </source>
</reference>
<dbReference type="EMBL" id="SULG01000037">
    <property type="protein sequence ID" value="TLD41762.1"/>
    <property type="molecule type" value="Genomic_DNA"/>
</dbReference>